<dbReference type="SMART" id="SM00345">
    <property type="entry name" value="HTH_GNTR"/>
    <property type="match status" value="1"/>
</dbReference>
<dbReference type="GO" id="GO:0003700">
    <property type="term" value="F:DNA-binding transcription factor activity"/>
    <property type="evidence" value="ECO:0007669"/>
    <property type="project" value="InterPro"/>
</dbReference>
<dbReference type="RefSeq" id="WP_133226957.1">
    <property type="nucleotide sequence ID" value="NZ_SMRT01000003.1"/>
</dbReference>
<dbReference type="InterPro" id="IPR036388">
    <property type="entry name" value="WH-like_DNA-bd_sf"/>
</dbReference>
<keyword evidence="6" id="KW-1185">Reference proteome</keyword>
<keyword evidence="2" id="KW-0238">DNA-binding</keyword>
<proteinExistence type="predicted"/>
<evidence type="ECO:0000256" key="2">
    <source>
        <dbReference type="ARBA" id="ARBA00023125"/>
    </source>
</evidence>
<dbReference type="SMART" id="SM00895">
    <property type="entry name" value="FCD"/>
    <property type="match status" value="1"/>
</dbReference>
<dbReference type="Pfam" id="PF00392">
    <property type="entry name" value="GntR"/>
    <property type="match status" value="1"/>
</dbReference>
<evidence type="ECO:0000256" key="3">
    <source>
        <dbReference type="ARBA" id="ARBA00023163"/>
    </source>
</evidence>
<dbReference type="InterPro" id="IPR011711">
    <property type="entry name" value="GntR_C"/>
</dbReference>
<keyword evidence="1" id="KW-0805">Transcription regulation</keyword>
<dbReference type="PROSITE" id="PS50949">
    <property type="entry name" value="HTH_GNTR"/>
    <property type="match status" value="1"/>
</dbReference>
<keyword evidence="3" id="KW-0804">Transcription</keyword>
<dbReference type="PANTHER" id="PTHR43537">
    <property type="entry name" value="TRANSCRIPTIONAL REGULATOR, GNTR FAMILY"/>
    <property type="match status" value="1"/>
</dbReference>
<dbReference type="SUPFAM" id="SSF46785">
    <property type="entry name" value="Winged helix' DNA-binding domain"/>
    <property type="match status" value="1"/>
</dbReference>
<dbReference type="EMBL" id="SMRT01000003">
    <property type="protein sequence ID" value="TDF98677.1"/>
    <property type="molecule type" value="Genomic_DNA"/>
</dbReference>
<dbReference type="SUPFAM" id="SSF48008">
    <property type="entry name" value="GntR ligand-binding domain-like"/>
    <property type="match status" value="1"/>
</dbReference>
<accession>A0A4R5KUQ6</accession>
<dbReference type="PRINTS" id="PR00035">
    <property type="entry name" value="HTHGNTR"/>
</dbReference>
<evidence type="ECO:0000313" key="6">
    <source>
        <dbReference type="Proteomes" id="UP000295636"/>
    </source>
</evidence>
<dbReference type="InterPro" id="IPR036390">
    <property type="entry name" value="WH_DNA-bd_sf"/>
</dbReference>
<dbReference type="InterPro" id="IPR000524">
    <property type="entry name" value="Tscrpt_reg_HTH_GntR"/>
</dbReference>
<comment type="caution">
    <text evidence="5">The sequence shown here is derived from an EMBL/GenBank/DDBJ whole genome shotgun (WGS) entry which is preliminary data.</text>
</comment>
<evidence type="ECO:0000259" key="4">
    <source>
        <dbReference type="PROSITE" id="PS50949"/>
    </source>
</evidence>
<name>A0A4R5KUQ6_9BACL</name>
<dbReference type="Pfam" id="PF07729">
    <property type="entry name" value="FCD"/>
    <property type="match status" value="1"/>
</dbReference>
<dbReference type="PANTHER" id="PTHR43537:SF24">
    <property type="entry name" value="GLUCONATE OPERON TRANSCRIPTIONAL REPRESSOR"/>
    <property type="match status" value="1"/>
</dbReference>
<dbReference type="Proteomes" id="UP000295636">
    <property type="component" value="Unassembled WGS sequence"/>
</dbReference>
<evidence type="ECO:0000256" key="1">
    <source>
        <dbReference type="ARBA" id="ARBA00023015"/>
    </source>
</evidence>
<evidence type="ECO:0000313" key="5">
    <source>
        <dbReference type="EMBL" id="TDF98677.1"/>
    </source>
</evidence>
<gene>
    <name evidence="5" type="ORF">E1757_09080</name>
</gene>
<protein>
    <submittedName>
        <fullName evidence="5">GntR family transcriptional regulator</fullName>
    </submittedName>
</protein>
<dbReference type="OrthoDB" id="2592645at2"/>
<dbReference type="Gene3D" id="1.20.120.530">
    <property type="entry name" value="GntR ligand-binding domain-like"/>
    <property type="match status" value="1"/>
</dbReference>
<sequence>MASHSLDQSMDTLDRAVYVKLKEMIMNKSFKSGELLIQNQLSDQLGVSRTPLRKAMAELEMEGLLERMPKGWLVKEFSIEDMISVFEIRAALEGLACRLVAGKIGKADLAYLRAMFEQAKPSEQNMMHEYYEADVKFHNIIVQSTKDSLLIRTIKSCRIIQTSHQQGLYLHPNDTYQEHMDIIDALEEGDGHQAESLMRAHIQKAIVKLKSGNFEVYR</sequence>
<feature type="domain" description="HTH gntR-type" evidence="4">
    <location>
        <begin position="11"/>
        <end position="77"/>
    </location>
</feature>
<dbReference type="AlphaFoldDB" id="A0A4R5KUQ6"/>
<dbReference type="GO" id="GO:0003677">
    <property type="term" value="F:DNA binding"/>
    <property type="evidence" value="ECO:0007669"/>
    <property type="project" value="UniProtKB-KW"/>
</dbReference>
<dbReference type="CDD" id="cd07377">
    <property type="entry name" value="WHTH_GntR"/>
    <property type="match status" value="1"/>
</dbReference>
<organism evidence="5 6">
    <name type="scientific">Paenibacillus piri</name>
    <dbReference type="NCBI Taxonomy" id="2547395"/>
    <lineage>
        <taxon>Bacteria</taxon>
        <taxon>Bacillati</taxon>
        <taxon>Bacillota</taxon>
        <taxon>Bacilli</taxon>
        <taxon>Bacillales</taxon>
        <taxon>Paenibacillaceae</taxon>
        <taxon>Paenibacillus</taxon>
    </lineage>
</organism>
<dbReference type="Gene3D" id="1.10.10.10">
    <property type="entry name" value="Winged helix-like DNA-binding domain superfamily/Winged helix DNA-binding domain"/>
    <property type="match status" value="1"/>
</dbReference>
<dbReference type="InterPro" id="IPR008920">
    <property type="entry name" value="TF_FadR/GntR_C"/>
</dbReference>
<reference evidence="5 6" key="1">
    <citation type="submission" date="2019-03" db="EMBL/GenBank/DDBJ databases">
        <title>This is whole genome sequence of Paenibacillus sp MS74 strain.</title>
        <authorList>
            <person name="Trinh H.N."/>
        </authorList>
    </citation>
    <scope>NUCLEOTIDE SEQUENCE [LARGE SCALE GENOMIC DNA]</scope>
    <source>
        <strain evidence="5 6">MS74</strain>
    </source>
</reference>